<evidence type="ECO:0000313" key="2">
    <source>
        <dbReference type="EMBL" id="KAG5280221.1"/>
    </source>
</evidence>
<dbReference type="Gene3D" id="2.60.40.10">
    <property type="entry name" value="Immunoglobulins"/>
    <property type="match status" value="1"/>
</dbReference>
<dbReference type="Proteomes" id="UP000823561">
    <property type="component" value="Chromosome 6"/>
</dbReference>
<dbReference type="SUPFAM" id="SSF49265">
    <property type="entry name" value="Fibronectin type III"/>
    <property type="match status" value="1"/>
</dbReference>
<dbReference type="SMART" id="SM00060">
    <property type="entry name" value="FN3"/>
    <property type="match status" value="1"/>
</dbReference>
<dbReference type="CDD" id="cd00063">
    <property type="entry name" value="FN3"/>
    <property type="match status" value="1"/>
</dbReference>
<dbReference type="InterPro" id="IPR013783">
    <property type="entry name" value="Ig-like_fold"/>
</dbReference>
<dbReference type="GO" id="GO:0005819">
    <property type="term" value="C:spindle"/>
    <property type="evidence" value="ECO:0007669"/>
    <property type="project" value="TreeGrafter"/>
</dbReference>
<sequence>MRESLTLDTPDSVKDKQLKAWEWRCKLYQRMKTGFEHSRPPEAPSTVRLSVTSNTSLTVTFQEPTSVNSAVVTKYRVEWSCLKDFSLLAGEMLLENLQTLKCTISGLTTGRLYYVQVSAYNMKGWGPPQQSLPPSAAPSNWKDVDGRELRRRGHIEAMERLLQQVRATHQHYSCPDPSKLLNPSRKQSVSRSLKHLFASSSKFVKTLKR</sequence>
<reference evidence="2" key="1">
    <citation type="submission" date="2020-10" db="EMBL/GenBank/DDBJ databases">
        <title>Chromosome-scale genome assembly of the Allis shad, Alosa alosa.</title>
        <authorList>
            <person name="Margot Z."/>
            <person name="Christophe K."/>
            <person name="Cabau C."/>
            <person name="Louis A."/>
            <person name="Berthelot C."/>
            <person name="Parey E."/>
            <person name="Roest Crollius H."/>
            <person name="Montfort J."/>
            <person name="Robinson-Rechavi M."/>
            <person name="Bucao C."/>
            <person name="Bouchez O."/>
            <person name="Gislard M."/>
            <person name="Lluch J."/>
            <person name="Milhes M."/>
            <person name="Lampietro C."/>
            <person name="Lopez Roques C."/>
            <person name="Donnadieu C."/>
            <person name="Braasch I."/>
            <person name="Desvignes T."/>
            <person name="Postlethwait J."/>
            <person name="Bobe J."/>
            <person name="Guiguen Y."/>
        </authorList>
    </citation>
    <scope>NUCLEOTIDE SEQUENCE</scope>
    <source>
        <strain evidence="2">M-15738</strain>
        <tissue evidence="2">Blood</tissue>
    </source>
</reference>
<dbReference type="PROSITE" id="PS50853">
    <property type="entry name" value="FN3"/>
    <property type="match status" value="1"/>
</dbReference>
<evidence type="ECO:0000259" key="1">
    <source>
        <dbReference type="PROSITE" id="PS50853"/>
    </source>
</evidence>
<evidence type="ECO:0000313" key="3">
    <source>
        <dbReference type="Proteomes" id="UP000823561"/>
    </source>
</evidence>
<keyword evidence="3" id="KW-1185">Reference proteome</keyword>
<dbReference type="InterPro" id="IPR003961">
    <property type="entry name" value="FN3_dom"/>
</dbReference>
<dbReference type="AlphaFoldDB" id="A0AAV6H392"/>
<feature type="domain" description="Fibronectin type-III" evidence="1">
    <location>
        <begin position="43"/>
        <end position="139"/>
    </location>
</feature>
<dbReference type="GO" id="GO:0061172">
    <property type="term" value="P:regulation of establishment of bipolar cell polarity"/>
    <property type="evidence" value="ECO:0007669"/>
    <property type="project" value="TreeGrafter"/>
</dbReference>
<protein>
    <recommendedName>
        <fullName evidence="1">Fibronectin type-III domain-containing protein</fullName>
    </recommendedName>
</protein>
<dbReference type="InterPro" id="IPR036116">
    <property type="entry name" value="FN3_sf"/>
</dbReference>
<dbReference type="EMBL" id="JADWDJ010000006">
    <property type="protein sequence ID" value="KAG5280221.1"/>
    <property type="molecule type" value="Genomic_DNA"/>
</dbReference>
<accession>A0AAV6H392</accession>
<dbReference type="InterPro" id="IPR039269">
    <property type="entry name" value="ANKFN1"/>
</dbReference>
<dbReference type="GO" id="GO:0000132">
    <property type="term" value="P:establishment of mitotic spindle orientation"/>
    <property type="evidence" value="ECO:0007669"/>
    <property type="project" value="TreeGrafter"/>
</dbReference>
<dbReference type="PANTHER" id="PTHR21437:SF3">
    <property type="entry name" value="ANKYRIN REPEAT AND FIBRONECTIN TYPE-III DOMAIN-CONTAINING PROTEIN 1"/>
    <property type="match status" value="1"/>
</dbReference>
<comment type="caution">
    <text evidence="2">The sequence shown here is derived from an EMBL/GenBank/DDBJ whole genome shotgun (WGS) entry which is preliminary data.</text>
</comment>
<gene>
    <name evidence="2" type="ORF">AALO_G00086410</name>
</gene>
<dbReference type="PANTHER" id="PTHR21437">
    <property type="entry name" value="WIDE AWAKE"/>
    <property type="match status" value="1"/>
</dbReference>
<name>A0AAV6H392_9TELE</name>
<dbReference type="Pfam" id="PF00041">
    <property type="entry name" value="fn3"/>
    <property type="match status" value="1"/>
</dbReference>
<proteinExistence type="predicted"/>
<organism evidence="2 3">
    <name type="scientific">Alosa alosa</name>
    <name type="common">allis shad</name>
    <dbReference type="NCBI Taxonomy" id="278164"/>
    <lineage>
        <taxon>Eukaryota</taxon>
        <taxon>Metazoa</taxon>
        <taxon>Chordata</taxon>
        <taxon>Craniata</taxon>
        <taxon>Vertebrata</taxon>
        <taxon>Euteleostomi</taxon>
        <taxon>Actinopterygii</taxon>
        <taxon>Neopterygii</taxon>
        <taxon>Teleostei</taxon>
        <taxon>Clupei</taxon>
        <taxon>Clupeiformes</taxon>
        <taxon>Clupeoidei</taxon>
        <taxon>Clupeidae</taxon>
        <taxon>Alosa</taxon>
    </lineage>
</organism>